<accession>M0B0V6</accession>
<feature type="region of interest" description="Disordered" evidence="1">
    <location>
        <begin position="1"/>
        <end position="27"/>
    </location>
</feature>
<gene>
    <name evidence="2" type="ORF">C480_16415</name>
</gene>
<proteinExistence type="predicted"/>
<reference evidence="2 3" key="1">
    <citation type="journal article" date="2014" name="PLoS Genet.">
        <title>Phylogenetically driven sequencing of extremely halophilic archaea reveals strategies for static and dynamic osmo-response.</title>
        <authorList>
            <person name="Becker E.A."/>
            <person name="Seitzer P.M."/>
            <person name="Tritt A."/>
            <person name="Larsen D."/>
            <person name="Krusor M."/>
            <person name="Yao A.I."/>
            <person name="Wu D."/>
            <person name="Madern D."/>
            <person name="Eisen J.A."/>
            <person name="Darling A.E."/>
            <person name="Facciotti M.T."/>
        </authorList>
    </citation>
    <scope>NUCLEOTIDE SEQUENCE [LARGE SCALE GENOMIC DNA]</scope>
    <source>
        <strain evidence="2 3">DSM 13077</strain>
    </source>
</reference>
<keyword evidence="3" id="KW-1185">Reference proteome</keyword>
<name>M0B0V6_9EURY</name>
<dbReference type="Proteomes" id="UP000011591">
    <property type="component" value="Unassembled WGS sequence"/>
</dbReference>
<dbReference type="AlphaFoldDB" id="M0B0V6"/>
<dbReference type="EMBL" id="AOIP01000033">
    <property type="protein sequence ID" value="ELZ03334.1"/>
    <property type="molecule type" value="Genomic_DNA"/>
</dbReference>
<protein>
    <submittedName>
        <fullName evidence="2">Uncharacterized protein</fullName>
    </submittedName>
</protein>
<comment type="caution">
    <text evidence="2">The sequence shown here is derived from an EMBL/GenBank/DDBJ whole genome shotgun (WGS) entry which is preliminary data.</text>
</comment>
<evidence type="ECO:0000313" key="3">
    <source>
        <dbReference type="Proteomes" id="UP000011591"/>
    </source>
</evidence>
<sequence length="97" mass="9775">MEEESDEDADDERVDEEGDADEAESVVGDASARTVVAAVGSAIVGGVVSVVVAGGDADSFDAVEPDVVSFDAADDSRGDADSDIETPLVQFLIAAGI</sequence>
<feature type="compositionally biased region" description="Acidic residues" evidence="1">
    <location>
        <begin position="1"/>
        <end position="24"/>
    </location>
</feature>
<evidence type="ECO:0000256" key="1">
    <source>
        <dbReference type="SAM" id="MobiDB-lite"/>
    </source>
</evidence>
<evidence type="ECO:0000313" key="2">
    <source>
        <dbReference type="EMBL" id="ELZ03334.1"/>
    </source>
</evidence>
<organism evidence="2 3">
    <name type="scientific">Natrialba aegyptia DSM 13077</name>
    <dbReference type="NCBI Taxonomy" id="1227491"/>
    <lineage>
        <taxon>Archaea</taxon>
        <taxon>Methanobacteriati</taxon>
        <taxon>Methanobacteriota</taxon>
        <taxon>Stenosarchaea group</taxon>
        <taxon>Halobacteria</taxon>
        <taxon>Halobacteriales</taxon>
        <taxon>Natrialbaceae</taxon>
        <taxon>Natrialba</taxon>
    </lineage>
</organism>